<dbReference type="AlphaFoldDB" id="A0A645A1E6"/>
<organism evidence="2">
    <name type="scientific">bioreactor metagenome</name>
    <dbReference type="NCBI Taxonomy" id="1076179"/>
    <lineage>
        <taxon>unclassified sequences</taxon>
        <taxon>metagenomes</taxon>
        <taxon>ecological metagenomes</taxon>
    </lineage>
</organism>
<dbReference type="EMBL" id="VSSQ01011511">
    <property type="protein sequence ID" value="MPM47019.1"/>
    <property type="molecule type" value="Genomic_DNA"/>
</dbReference>
<comment type="caution">
    <text evidence="2">The sequence shown here is derived from an EMBL/GenBank/DDBJ whole genome shotgun (WGS) entry which is preliminary data.</text>
</comment>
<keyword evidence="1" id="KW-0812">Transmembrane</keyword>
<evidence type="ECO:0000256" key="1">
    <source>
        <dbReference type="SAM" id="Phobius"/>
    </source>
</evidence>
<feature type="transmembrane region" description="Helical" evidence="1">
    <location>
        <begin position="20"/>
        <end position="38"/>
    </location>
</feature>
<gene>
    <name evidence="2" type="ORF">SDC9_93727</name>
</gene>
<sequence>MFNLNTVFIFASTNWSLEVHLAFIIAVHNLILFSISLIDIKFLGNLVGEIIATPNKIIRTI</sequence>
<proteinExistence type="predicted"/>
<accession>A0A645A1E6</accession>
<reference evidence="2" key="1">
    <citation type="submission" date="2019-08" db="EMBL/GenBank/DDBJ databases">
        <authorList>
            <person name="Kucharzyk K."/>
            <person name="Murdoch R.W."/>
            <person name="Higgins S."/>
            <person name="Loffler F."/>
        </authorList>
    </citation>
    <scope>NUCLEOTIDE SEQUENCE</scope>
</reference>
<name>A0A645A1E6_9ZZZZ</name>
<keyword evidence="1" id="KW-0472">Membrane</keyword>
<protein>
    <submittedName>
        <fullName evidence="2">Uncharacterized protein</fullName>
    </submittedName>
</protein>
<evidence type="ECO:0000313" key="2">
    <source>
        <dbReference type="EMBL" id="MPM47019.1"/>
    </source>
</evidence>
<keyword evidence="1" id="KW-1133">Transmembrane helix</keyword>